<keyword evidence="1" id="KW-0812">Transmembrane</keyword>
<evidence type="ECO:0000259" key="3">
    <source>
        <dbReference type="Pfam" id="PF13751"/>
    </source>
</evidence>
<keyword evidence="1" id="KW-1133">Transmembrane helix</keyword>
<proteinExistence type="predicted"/>
<accession>A0A9X9QQ75</accession>
<evidence type="ECO:0000313" key="5">
    <source>
        <dbReference type="Proteomes" id="UP000373301"/>
    </source>
</evidence>
<dbReference type="InterPro" id="IPR008490">
    <property type="entry name" value="Transposase_InsH_N"/>
</dbReference>
<gene>
    <name evidence="4" type="ORF">NCTC7982_01216</name>
</gene>
<dbReference type="AlphaFoldDB" id="A0A9X9QQ75"/>
<comment type="caution">
    <text evidence="4">The sequence shown here is derived from an EMBL/GenBank/DDBJ whole genome shotgun (WGS) entry which is preliminary data.</text>
</comment>
<feature type="domain" description="Transposase InsH N-terminal" evidence="2">
    <location>
        <begin position="18"/>
        <end position="115"/>
    </location>
</feature>
<feature type="domain" description="Transposase DDE" evidence="3">
    <location>
        <begin position="321"/>
        <end position="439"/>
    </location>
</feature>
<evidence type="ECO:0000259" key="2">
    <source>
        <dbReference type="Pfam" id="PF05598"/>
    </source>
</evidence>
<evidence type="ECO:0000313" key="4">
    <source>
        <dbReference type="EMBL" id="VTS80773.1"/>
    </source>
</evidence>
<sequence>MFHKENPDYNRNQVGFYSLDELVPKDHLLRQIDEAIDFSFIYDLVKDSYCADNGRPSLDPVMLVKIPMIQCLFGIRSMRQTIKDIEVNVAYRWFLGLTFEDKVPHFTTYGKNYNRRFQDKQVIEAIFAYILGLCLNAGLIDPTDIFVDGTHIKAAANNHKYINQEVDAQAKFMSDQLEKEIAKDREKHGKKSLGIAKEKEPISKKISTTDPDSGWFHKGEHKQVFAYNAQVACDKYGWALGYSIHAGNVHDSQAFPALFDKIKALTPHYLIADSGYKTPSIAHYLLSLGITPVFPYTRPRSKKGMLRLKDFIYDEYYDVYLCPENHPLSYSTTTRDGYREYKSNPAVCQSCPLLSVCTQSKNHQKVITRHLWKDDLEVCEDIRHQRGMKERYQQRKETIERLFGTAKEYHNLRYTRLRGKSKMEATLGLTLACLNMKKYSKIMAGIVFLVCLKVIISRPIVITIVKEKTSWINIPVCLQSESALRLIFFNKFSTAISTNIFSQIDTPFSLINLPTCLATIIMISLWIRASWDITKPIYLG</sequence>
<dbReference type="EMBL" id="CABEIM010000003">
    <property type="protein sequence ID" value="VTS80773.1"/>
    <property type="molecule type" value="Genomic_DNA"/>
</dbReference>
<feature type="transmembrane region" description="Helical" evidence="1">
    <location>
        <begin position="508"/>
        <end position="527"/>
    </location>
</feature>
<dbReference type="PANTHER" id="PTHR33408">
    <property type="entry name" value="TRANSPOSASE"/>
    <property type="match status" value="1"/>
</dbReference>
<dbReference type="NCBIfam" id="NF033551">
    <property type="entry name" value="transpos_IS1182"/>
    <property type="match status" value="1"/>
</dbReference>
<name>A0A9X9QQ75_STRDY</name>
<evidence type="ECO:0000256" key="1">
    <source>
        <dbReference type="SAM" id="Phobius"/>
    </source>
</evidence>
<dbReference type="InterPro" id="IPR047629">
    <property type="entry name" value="IS1182_transpos"/>
</dbReference>
<dbReference type="Pfam" id="PF13751">
    <property type="entry name" value="DDE_Tnp_1_6"/>
    <property type="match status" value="1"/>
</dbReference>
<keyword evidence="1" id="KW-0472">Membrane</keyword>
<feature type="transmembrane region" description="Helical" evidence="1">
    <location>
        <begin position="442"/>
        <end position="465"/>
    </location>
</feature>
<dbReference type="PANTHER" id="PTHR33408:SF2">
    <property type="entry name" value="TRANSPOSASE DDE DOMAIN-CONTAINING PROTEIN"/>
    <property type="match status" value="1"/>
</dbReference>
<dbReference type="InterPro" id="IPR025668">
    <property type="entry name" value="Tnp_DDE_dom"/>
</dbReference>
<organism evidence="4 5">
    <name type="scientific">Streptococcus dysgalactiae</name>
    <dbReference type="NCBI Taxonomy" id="1334"/>
    <lineage>
        <taxon>Bacteria</taxon>
        <taxon>Bacillati</taxon>
        <taxon>Bacillota</taxon>
        <taxon>Bacilli</taxon>
        <taxon>Lactobacillales</taxon>
        <taxon>Streptococcaceae</taxon>
        <taxon>Streptococcus</taxon>
    </lineage>
</organism>
<dbReference type="Proteomes" id="UP000373301">
    <property type="component" value="Unassembled WGS sequence"/>
</dbReference>
<reference evidence="4 5" key="1">
    <citation type="submission" date="2019-05" db="EMBL/GenBank/DDBJ databases">
        <authorList>
            <consortium name="Pathogen Informatics"/>
        </authorList>
    </citation>
    <scope>NUCLEOTIDE SEQUENCE [LARGE SCALE GENOMIC DNA]</scope>
    <source>
        <strain evidence="4 5">NCTC7982</strain>
    </source>
</reference>
<dbReference type="Pfam" id="PF05598">
    <property type="entry name" value="DUF772"/>
    <property type="match status" value="1"/>
</dbReference>
<protein>
    <submittedName>
        <fullName evidence="4">ISSag8, transposase</fullName>
    </submittedName>
</protein>